<proteinExistence type="predicted"/>
<accession>A0A8J7PFS4</accession>
<evidence type="ECO:0000256" key="1">
    <source>
        <dbReference type="SAM" id="Phobius"/>
    </source>
</evidence>
<organism evidence="2 3">
    <name type="scientific">Candidatus Obscuribacter phosphatis</name>
    <dbReference type="NCBI Taxonomy" id="1906157"/>
    <lineage>
        <taxon>Bacteria</taxon>
        <taxon>Bacillati</taxon>
        <taxon>Candidatus Melainabacteria</taxon>
        <taxon>Candidatus Obscuribacterales</taxon>
        <taxon>Candidatus Obscuribacteraceae</taxon>
        <taxon>Candidatus Obscuribacter</taxon>
    </lineage>
</organism>
<comment type="caution">
    <text evidence="2">The sequence shown here is derived from an EMBL/GenBank/DDBJ whole genome shotgun (WGS) entry which is preliminary data.</text>
</comment>
<evidence type="ECO:0008006" key="4">
    <source>
        <dbReference type="Google" id="ProtNLM"/>
    </source>
</evidence>
<sequence length="456" mass="51327">MKGINLSDAEIKFEVLPASRSHSVYTVVGFAWPIFGFFFLVLLCTTGWFKLEPLLFFPSMVFAALFLAHLLATFLESNLLTSWLRPWRNGQPLLFYRRFIGVETACDKGETEVVSVLVGQRRILLGAVSELYLTLLGTLEIRSTAVSGDSSPIDQSKIVPDVVARLPLSCLDLEKQKRLVALFEAACPGLSTNKRLKDRLASPVVKGQMLLQMLGAMIITFALFDVSYATSLWLTMLRSYYGAQLLLRVPDANETSYFIEQLPVCADAKQVGSLRVRNVQEADIKGGALKLYEGAEALRTHPFPLSWAYRALFSNKNSQAQLAAIRAETLFQLGRKEEALALLKEAIEAKPSGFRTELTYARYLAALGRKDEAIKVMQAVLEKHKDVLLPRLYEMGLNDSESRRREIYQASMKELDEQVFGTEPAWPPGGERPIMEMWRRDDLEFLNQLLLESKAK</sequence>
<dbReference type="AlphaFoldDB" id="A0A8J7PFS4"/>
<dbReference type="InterPro" id="IPR011990">
    <property type="entry name" value="TPR-like_helical_dom_sf"/>
</dbReference>
<protein>
    <recommendedName>
        <fullName evidence="4">Tetratricopeptide repeat protein</fullName>
    </recommendedName>
</protein>
<dbReference type="EMBL" id="JAFLCK010000002">
    <property type="protein sequence ID" value="MBN8659190.1"/>
    <property type="molecule type" value="Genomic_DNA"/>
</dbReference>
<keyword evidence="1" id="KW-0812">Transmembrane</keyword>
<evidence type="ECO:0000313" key="3">
    <source>
        <dbReference type="Proteomes" id="UP000664277"/>
    </source>
</evidence>
<evidence type="ECO:0000313" key="2">
    <source>
        <dbReference type="EMBL" id="MBN8659190.1"/>
    </source>
</evidence>
<feature type="transmembrane region" description="Helical" evidence="1">
    <location>
        <begin position="55"/>
        <end position="75"/>
    </location>
</feature>
<dbReference type="Gene3D" id="1.25.40.10">
    <property type="entry name" value="Tetratricopeptide repeat domain"/>
    <property type="match status" value="1"/>
</dbReference>
<feature type="transmembrane region" description="Helical" evidence="1">
    <location>
        <begin position="209"/>
        <end position="234"/>
    </location>
</feature>
<keyword evidence="1" id="KW-0472">Membrane</keyword>
<dbReference type="Pfam" id="PF14559">
    <property type="entry name" value="TPR_19"/>
    <property type="match status" value="1"/>
</dbReference>
<feature type="transmembrane region" description="Helical" evidence="1">
    <location>
        <begin position="24"/>
        <end position="49"/>
    </location>
</feature>
<keyword evidence="1" id="KW-1133">Transmembrane helix</keyword>
<dbReference type="Proteomes" id="UP000664277">
    <property type="component" value="Unassembled WGS sequence"/>
</dbReference>
<reference evidence="2" key="1">
    <citation type="submission" date="2021-02" db="EMBL/GenBank/DDBJ databases">
        <title>Genome-Resolved Metagenomics of a Microbial Community Performing Photosynthetic Biological Nutrient Removal.</title>
        <authorList>
            <person name="Mcdaniel E.A."/>
        </authorList>
    </citation>
    <scope>NUCLEOTIDE SEQUENCE</scope>
    <source>
        <strain evidence="2">UWPOB_OBS1</strain>
    </source>
</reference>
<gene>
    <name evidence="2" type="ORF">J0M35_02425</name>
</gene>
<name>A0A8J7PFS4_9BACT</name>
<dbReference type="SUPFAM" id="SSF48452">
    <property type="entry name" value="TPR-like"/>
    <property type="match status" value="1"/>
</dbReference>